<sequence>MSSVPTLWSRRRLLRTASISGLGLAALAACGTGGDTPGGDGARAPVRVALGWITNVEFAGFWIADDRGYYKQEGLDVEFLPGGPNAPDPTQTLAGHGAEIAIPVGLQAFLSAVNAGNDFVTYGTTYENTPAGLLSLARRPVRTAKDIVGTRVLGQQGLQPYIDAAMRLAGVPVEYQFIPVGYEPSPLVDGQGDVYTCFATNQPIILEQQGMVQNRDFFVTTYQQLGLDQYSSIVCSQRSWLQANRPTVEKFMRATIRGWQDNAADPSVAAHLAVEKYGADLGLDLAQQTRENQLQILYTQNELTASHGLFRIDPARLAGPMYRAYTAAGVTPLPDVAKIVDTTVLDNVFQGKATV</sequence>
<accession>A0ABS9TFP1</accession>
<feature type="signal peptide" evidence="1">
    <location>
        <begin position="1"/>
        <end position="28"/>
    </location>
</feature>
<proteinExistence type="predicted"/>
<keyword evidence="4" id="KW-1185">Reference proteome</keyword>
<dbReference type="PROSITE" id="PS51318">
    <property type="entry name" value="TAT"/>
    <property type="match status" value="1"/>
</dbReference>
<feature type="domain" description="SsuA/THI5-like" evidence="2">
    <location>
        <begin position="55"/>
        <end position="267"/>
    </location>
</feature>
<dbReference type="EMBL" id="JAKXMK010000013">
    <property type="protein sequence ID" value="MCH6167354.1"/>
    <property type="molecule type" value="Genomic_DNA"/>
</dbReference>
<dbReference type="Pfam" id="PF09084">
    <property type="entry name" value="NMT1"/>
    <property type="match status" value="1"/>
</dbReference>
<comment type="caution">
    <text evidence="3">The sequence shown here is derived from an EMBL/GenBank/DDBJ whole genome shotgun (WGS) entry which is preliminary data.</text>
</comment>
<reference evidence="3 4" key="1">
    <citation type="submission" date="2022-03" db="EMBL/GenBank/DDBJ databases">
        <title>Pseudonocardia alaer sp. nov., a novel actinomycete isolated from reed forest soil.</title>
        <authorList>
            <person name="Wang L."/>
        </authorList>
    </citation>
    <scope>NUCLEOTIDE SEQUENCE [LARGE SCALE GENOMIC DNA]</scope>
    <source>
        <strain evidence="3 4">Y-16303</strain>
    </source>
</reference>
<dbReference type="Gene3D" id="3.40.190.10">
    <property type="entry name" value="Periplasmic binding protein-like II"/>
    <property type="match status" value="2"/>
</dbReference>
<feature type="chain" id="PRO_5045921562" evidence="1">
    <location>
        <begin position="29"/>
        <end position="355"/>
    </location>
</feature>
<dbReference type="SUPFAM" id="SSF53850">
    <property type="entry name" value="Periplasmic binding protein-like II"/>
    <property type="match status" value="1"/>
</dbReference>
<protein>
    <submittedName>
        <fullName evidence="3">ABC transporter substrate-binding protein</fullName>
    </submittedName>
</protein>
<evidence type="ECO:0000313" key="4">
    <source>
        <dbReference type="Proteomes" id="UP001299970"/>
    </source>
</evidence>
<evidence type="ECO:0000313" key="3">
    <source>
        <dbReference type="EMBL" id="MCH6167354.1"/>
    </source>
</evidence>
<gene>
    <name evidence="3" type="ORF">MMF94_16845</name>
</gene>
<keyword evidence="1" id="KW-0732">Signal</keyword>
<dbReference type="RefSeq" id="WP_241037687.1">
    <property type="nucleotide sequence ID" value="NZ_BAAAJF010000005.1"/>
</dbReference>
<dbReference type="Proteomes" id="UP001299970">
    <property type="component" value="Unassembled WGS sequence"/>
</dbReference>
<evidence type="ECO:0000259" key="2">
    <source>
        <dbReference type="Pfam" id="PF09084"/>
    </source>
</evidence>
<organism evidence="3 4">
    <name type="scientific">Pseudonocardia alaniniphila</name>
    <dbReference type="NCBI Taxonomy" id="75291"/>
    <lineage>
        <taxon>Bacteria</taxon>
        <taxon>Bacillati</taxon>
        <taxon>Actinomycetota</taxon>
        <taxon>Actinomycetes</taxon>
        <taxon>Pseudonocardiales</taxon>
        <taxon>Pseudonocardiaceae</taxon>
        <taxon>Pseudonocardia</taxon>
    </lineage>
</organism>
<dbReference type="PANTHER" id="PTHR31528">
    <property type="entry name" value="4-AMINO-5-HYDROXYMETHYL-2-METHYLPYRIMIDINE PHOSPHATE SYNTHASE THI11-RELATED"/>
    <property type="match status" value="1"/>
</dbReference>
<dbReference type="InterPro" id="IPR015168">
    <property type="entry name" value="SsuA/THI5"/>
</dbReference>
<dbReference type="InterPro" id="IPR006311">
    <property type="entry name" value="TAT_signal"/>
</dbReference>
<dbReference type="InterPro" id="IPR027939">
    <property type="entry name" value="NMT1/THI5"/>
</dbReference>
<name>A0ABS9TFP1_9PSEU</name>
<evidence type="ECO:0000256" key="1">
    <source>
        <dbReference type="SAM" id="SignalP"/>
    </source>
</evidence>
<dbReference type="PANTHER" id="PTHR31528:SF3">
    <property type="entry name" value="THIAMINE BIOSYNTHESIS PROTEIN HI_0357-RELATED"/>
    <property type="match status" value="1"/>
</dbReference>